<dbReference type="PANTHER" id="PTHR46024:SF1">
    <property type="entry name" value="HISTONE-LYSINE N-METHYLTRANSFERASE EGGLESS"/>
    <property type="match status" value="1"/>
</dbReference>
<dbReference type="OrthoDB" id="5792673at2759"/>
<reference evidence="5 6" key="1">
    <citation type="submission" date="2020-03" db="EMBL/GenBank/DDBJ databases">
        <title>Dissostichus mawsoni Genome sequencing and assembly.</title>
        <authorList>
            <person name="Park H."/>
        </authorList>
    </citation>
    <scope>NUCLEOTIDE SEQUENCE [LARGE SCALE GENOMIC DNA]</scope>
    <source>
        <strain evidence="5">DM0001</strain>
        <tissue evidence="5">Muscle</tissue>
    </source>
</reference>
<proteinExistence type="predicted"/>
<keyword evidence="2" id="KW-0539">Nucleus</keyword>
<dbReference type="AlphaFoldDB" id="A0A7J5YLF6"/>
<dbReference type="InterPro" id="IPR040880">
    <property type="entry name" value="DUF5604"/>
</dbReference>
<name>A0A7J5YLF6_DISMA</name>
<evidence type="ECO:0000256" key="1">
    <source>
        <dbReference type="ARBA" id="ARBA00004123"/>
    </source>
</evidence>
<dbReference type="GO" id="GO:0046974">
    <property type="term" value="F:histone H3K9 methyltransferase activity"/>
    <property type="evidence" value="ECO:0007669"/>
    <property type="project" value="TreeGrafter"/>
</dbReference>
<evidence type="ECO:0000313" key="5">
    <source>
        <dbReference type="EMBL" id="KAF3849307.1"/>
    </source>
</evidence>
<evidence type="ECO:0000259" key="3">
    <source>
        <dbReference type="Pfam" id="PF18300"/>
    </source>
</evidence>
<evidence type="ECO:0000259" key="4">
    <source>
        <dbReference type="Pfam" id="PF18359"/>
    </source>
</evidence>
<dbReference type="EMBL" id="JAAKFY010000012">
    <property type="protein sequence ID" value="KAF3849307.1"/>
    <property type="molecule type" value="Genomic_DNA"/>
</dbReference>
<organism evidence="5 6">
    <name type="scientific">Dissostichus mawsoni</name>
    <name type="common">Antarctic cod</name>
    <dbReference type="NCBI Taxonomy" id="36200"/>
    <lineage>
        <taxon>Eukaryota</taxon>
        <taxon>Metazoa</taxon>
        <taxon>Chordata</taxon>
        <taxon>Craniata</taxon>
        <taxon>Vertebrata</taxon>
        <taxon>Euteleostomi</taxon>
        <taxon>Actinopterygii</taxon>
        <taxon>Neopterygii</taxon>
        <taxon>Teleostei</taxon>
        <taxon>Neoteleostei</taxon>
        <taxon>Acanthomorphata</taxon>
        <taxon>Eupercaria</taxon>
        <taxon>Perciformes</taxon>
        <taxon>Notothenioidei</taxon>
        <taxon>Nototheniidae</taxon>
        <taxon>Dissostichus</taxon>
    </lineage>
</organism>
<accession>A0A7J5YLF6</accession>
<dbReference type="Pfam" id="PF18300">
    <property type="entry name" value="DUF5604"/>
    <property type="match status" value="2"/>
</dbReference>
<dbReference type="GO" id="GO:0005634">
    <property type="term" value="C:nucleus"/>
    <property type="evidence" value="ECO:0007669"/>
    <property type="project" value="UniProtKB-SubCell"/>
</dbReference>
<gene>
    <name evidence="5" type="ORF">F7725_015804</name>
</gene>
<dbReference type="InterPro" id="IPR051516">
    <property type="entry name" value="SETDB_methyltransferase"/>
</dbReference>
<keyword evidence="6" id="KW-1185">Reference proteome</keyword>
<protein>
    <submittedName>
        <fullName evidence="5">Uncharacterized protein</fullName>
    </submittedName>
</protein>
<feature type="domain" description="Histone methyltransferase Tudor" evidence="4">
    <location>
        <begin position="51"/>
        <end position="89"/>
    </location>
</feature>
<evidence type="ECO:0000313" key="6">
    <source>
        <dbReference type="Proteomes" id="UP000518266"/>
    </source>
</evidence>
<comment type="subcellular location">
    <subcellularLocation>
        <location evidence="1">Nucleus</location>
    </subcellularLocation>
</comment>
<dbReference type="Pfam" id="PF18359">
    <property type="entry name" value="Tudor_5"/>
    <property type="match status" value="2"/>
</dbReference>
<feature type="domain" description="Histone methyltransferase Tudor" evidence="4">
    <location>
        <begin position="220"/>
        <end position="258"/>
    </location>
</feature>
<dbReference type="Gene3D" id="2.30.30.140">
    <property type="match status" value="2"/>
</dbReference>
<feature type="domain" description="DUF5604" evidence="3">
    <location>
        <begin position="5"/>
        <end position="43"/>
    </location>
</feature>
<sequence>MLMKWLRGKIVAIVTEEDGRLKYKVCFEEKRRSLVSGHQIAFDTTPDLEQLYVGARVVVRFPDHKFRPGVLSELPSRKNRLRFLVFIDDHTPLYLGLPSFHLVPRHEGLVSVVGNVGNPPPWREGGKSGRISPGAVNKPVAACVVALSSAVSDTRHLGGPDRCGDSGQEMLMKWLRGKIVAIVTEEDGRLKYKVCFEEKRRSLVSGHQIAFDTTPDLEQLYVGARVVVRFPDHKFRPGVLSELPSRKNRLRFLVFIDDHTPLYLGLPSFHL</sequence>
<feature type="non-terminal residue" evidence="5">
    <location>
        <position position="271"/>
    </location>
</feature>
<feature type="domain" description="DUF5604" evidence="3">
    <location>
        <begin position="173"/>
        <end position="212"/>
    </location>
</feature>
<dbReference type="InterPro" id="IPR041291">
    <property type="entry name" value="TUDOR_5"/>
</dbReference>
<evidence type="ECO:0000256" key="2">
    <source>
        <dbReference type="ARBA" id="ARBA00023242"/>
    </source>
</evidence>
<comment type="caution">
    <text evidence="5">The sequence shown here is derived from an EMBL/GenBank/DDBJ whole genome shotgun (WGS) entry which is preliminary data.</text>
</comment>
<dbReference type="GO" id="GO:0010629">
    <property type="term" value="P:negative regulation of gene expression"/>
    <property type="evidence" value="ECO:0007669"/>
    <property type="project" value="TreeGrafter"/>
</dbReference>
<dbReference type="Proteomes" id="UP000518266">
    <property type="component" value="Unassembled WGS sequence"/>
</dbReference>
<dbReference type="PANTHER" id="PTHR46024">
    <property type="entry name" value="HISTONE-LYSINE N-METHYLTRANSFERASE EGGLESS"/>
    <property type="match status" value="1"/>
</dbReference>
<dbReference type="GO" id="GO:0070828">
    <property type="term" value="P:heterochromatin organization"/>
    <property type="evidence" value="ECO:0007669"/>
    <property type="project" value="TreeGrafter"/>
</dbReference>